<evidence type="ECO:0000313" key="1">
    <source>
        <dbReference type="EMBL" id="MFC6153973.1"/>
    </source>
</evidence>
<dbReference type="Proteomes" id="UP001596098">
    <property type="component" value="Unassembled WGS sequence"/>
</dbReference>
<protein>
    <submittedName>
        <fullName evidence="1">Uncharacterized protein</fullName>
    </submittedName>
</protein>
<proteinExistence type="predicted"/>
<name>A0ABW1QY45_9ACTN</name>
<reference evidence="2" key="1">
    <citation type="journal article" date="2019" name="Int. J. Syst. Evol. Microbiol.">
        <title>The Global Catalogue of Microorganisms (GCM) 10K type strain sequencing project: providing services to taxonomists for standard genome sequencing and annotation.</title>
        <authorList>
            <consortium name="The Broad Institute Genomics Platform"/>
            <consortium name="The Broad Institute Genome Sequencing Center for Infectious Disease"/>
            <person name="Wu L."/>
            <person name="Ma J."/>
        </authorList>
    </citation>
    <scope>NUCLEOTIDE SEQUENCE [LARGE SCALE GENOMIC DNA]</scope>
    <source>
        <strain evidence="2">DFY28</strain>
    </source>
</reference>
<sequence>MGQRRRYACLFRGNTRRGCDLDHWSGRLGDVTGANRKQPTAYADLVSAGSRADDE</sequence>
<gene>
    <name evidence="1" type="ORF">ACFPWU_09920</name>
</gene>
<dbReference type="EMBL" id="JBHSQI010000005">
    <property type="protein sequence ID" value="MFC6153973.1"/>
    <property type="molecule type" value="Genomic_DNA"/>
</dbReference>
<comment type="caution">
    <text evidence="1">The sequence shown here is derived from an EMBL/GenBank/DDBJ whole genome shotgun (WGS) entry which is preliminary data.</text>
</comment>
<keyword evidence="2" id="KW-1185">Reference proteome</keyword>
<dbReference type="RefSeq" id="WP_164878664.1">
    <property type="nucleotide sequence ID" value="NZ_CP034929.1"/>
</dbReference>
<evidence type="ECO:0000313" key="2">
    <source>
        <dbReference type="Proteomes" id="UP001596098"/>
    </source>
</evidence>
<accession>A0ABW1QY45</accession>
<organism evidence="1 2">
    <name type="scientific">Nocardioides yefusunii</name>
    <dbReference type="NCBI Taxonomy" id="2500546"/>
    <lineage>
        <taxon>Bacteria</taxon>
        <taxon>Bacillati</taxon>
        <taxon>Actinomycetota</taxon>
        <taxon>Actinomycetes</taxon>
        <taxon>Propionibacteriales</taxon>
        <taxon>Nocardioidaceae</taxon>
        <taxon>Nocardioides</taxon>
    </lineage>
</organism>